<dbReference type="CDD" id="cd00761">
    <property type="entry name" value="Glyco_tranf_GTA_type"/>
    <property type="match status" value="1"/>
</dbReference>
<dbReference type="SUPFAM" id="SSF53448">
    <property type="entry name" value="Nucleotide-diphospho-sugar transferases"/>
    <property type="match status" value="1"/>
</dbReference>
<evidence type="ECO:0000313" key="3">
    <source>
        <dbReference type="Proteomes" id="UP000624709"/>
    </source>
</evidence>
<dbReference type="PANTHER" id="PTHR22916">
    <property type="entry name" value="GLYCOSYLTRANSFERASE"/>
    <property type="match status" value="1"/>
</dbReference>
<evidence type="ECO:0000313" key="2">
    <source>
        <dbReference type="EMBL" id="GIE73439.1"/>
    </source>
</evidence>
<dbReference type="InterPro" id="IPR029044">
    <property type="entry name" value="Nucleotide-diphossugar_trans"/>
</dbReference>
<dbReference type="EMBL" id="BOMS01000173">
    <property type="protein sequence ID" value="GIE73439.1"/>
    <property type="molecule type" value="Genomic_DNA"/>
</dbReference>
<proteinExistence type="predicted"/>
<dbReference type="Pfam" id="PF04464">
    <property type="entry name" value="Glyphos_transf"/>
    <property type="match status" value="1"/>
</dbReference>
<dbReference type="RefSeq" id="WP_203831029.1">
    <property type="nucleotide sequence ID" value="NZ_BAAATY010000008.1"/>
</dbReference>
<dbReference type="PANTHER" id="PTHR22916:SF3">
    <property type="entry name" value="UDP-GLCNAC:BETAGAL BETA-1,3-N-ACETYLGLUCOSAMINYLTRANSFERASE-LIKE PROTEIN 1"/>
    <property type="match status" value="1"/>
</dbReference>
<reference evidence="2 3" key="1">
    <citation type="submission" date="2021-01" db="EMBL/GenBank/DDBJ databases">
        <title>Whole genome shotgun sequence of Actinoplanes palleronii NBRC 14916.</title>
        <authorList>
            <person name="Komaki H."/>
            <person name="Tamura T."/>
        </authorList>
    </citation>
    <scope>NUCLEOTIDE SEQUENCE [LARGE SCALE GENOMIC DNA]</scope>
    <source>
        <strain evidence="2 3">NBRC 14916</strain>
    </source>
</reference>
<keyword evidence="3" id="KW-1185">Reference proteome</keyword>
<name>A0ABQ4BRY3_9ACTN</name>
<dbReference type="Proteomes" id="UP000624709">
    <property type="component" value="Unassembled WGS sequence"/>
</dbReference>
<feature type="domain" description="Glycosyltransferase 2-like" evidence="1">
    <location>
        <begin position="5"/>
        <end position="137"/>
    </location>
</feature>
<accession>A0ABQ4BRY3</accession>
<dbReference type="SUPFAM" id="SSF53756">
    <property type="entry name" value="UDP-Glycosyltransferase/glycogen phosphorylase"/>
    <property type="match status" value="1"/>
</dbReference>
<comment type="caution">
    <text evidence="2">The sequence shown here is derived from an EMBL/GenBank/DDBJ whole genome shotgun (WGS) entry which is preliminary data.</text>
</comment>
<dbReference type="InterPro" id="IPR007554">
    <property type="entry name" value="Glycerophosphate_synth"/>
</dbReference>
<protein>
    <recommendedName>
        <fullName evidence="1">Glycosyltransferase 2-like domain-containing protein</fullName>
    </recommendedName>
</protein>
<organism evidence="2 3">
    <name type="scientific">Actinoplanes palleronii</name>
    <dbReference type="NCBI Taxonomy" id="113570"/>
    <lineage>
        <taxon>Bacteria</taxon>
        <taxon>Bacillati</taxon>
        <taxon>Actinomycetota</taxon>
        <taxon>Actinomycetes</taxon>
        <taxon>Micromonosporales</taxon>
        <taxon>Micromonosporaceae</taxon>
        <taxon>Actinoplanes</taxon>
    </lineage>
</organism>
<dbReference type="InterPro" id="IPR043148">
    <property type="entry name" value="TagF_C"/>
</dbReference>
<dbReference type="InterPro" id="IPR001173">
    <property type="entry name" value="Glyco_trans_2-like"/>
</dbReference>
<evidence type="ECO:0000259" key="1">
    <source>
        <dbReference type="Pfam" id="PF00535"/>
    </source>
</evidence>
<dbReference type="Pfam" id="PF00535">
    <property type="entry name" value="Glycos_transf_2"/>
    <property type="match status" value="1"/>
</dbReference>
<dbReference type="Gene3D" id="3.90.550.10">
    <property type="entry name" value="Spore Coat Polysaccharide Biosynthesis Protein SpsA, Chain A"/>
    <property type="match status" value="1"/>
</dbReference>
<gene>
    <name evidence="2" type="ORF">Apa02nite_095470</name>
</gene>
<dbReference type="Gene3D" id="3.40.50.12580">
    <property type="match status" value="1"/>
</dbReference>
<sequence length="745" mass="85190">MFKVSIILACYNVDAFIEDAFESIVRQSAFAQFEVIPVNDGSPDRTWEIIQEYQKRYPDNFFPISFDQGSGGPGRPRNAGLERATGEYVIFMDPDDRIYKDGYSTLLKAMEKHQSDVVIATRYGVKEKADGKNPVWVDWMADPPYVNQNSYEVKLDLLSQRPVILKTIYRRDLIDRYGLRFLESVSSSEDEIFDKKYLLLSEKITKINDVVYLYTVARTGSITSKIRIKVYEDLVPIFKGLDDSLSVYFNDAIVSYRVAALLRTFYLPKLLLLDPGLTDRALELCRDACEAFGFDRLLQTANATDKRIIELLRDRSYSQLMLFFMNHRTGAANRRNRVQAKKLKEMERRPVKLALKASSLVGLSRKAVKEKGGLGKLWTTRIRKNLAGAPNGYWIFMDRREKASDNGEALYRYVRDNRIHDKIAFIIRRDSPDYARLVADGFNVVAYNSLEHWRLHYNSEYFFASHVDDVIIKPWASFGATDGKPRYKLVFLQHGIIRSDLSGWLGAKTYQLFCASAKREYDGLINNVRYNVGPDQVKLTGLARHDLLEAKDGDYVLVSPTWRSFLSDATEAEFRDSEFFRNWHRLIHDSRVSEAMTGAGVRLKLVLHSSISQFAHCFDEDEHVEVVRYSDVTSFAELLSSARTLVTDYSTISFDVLYLRRPVIYYTFPELQKHSTNAGADLSLYGELGTRVEEHEAAVAALVAAAGDGFRSAEDKVRAADDFFAYGDRQNRKRIIDAVLEGSAK</sequence>